<feature type="domain" description="Mutator-like transposase" evidence="1">
    <location>
        <begin position="38"/>
        <end position="398"/>
    </location>
</feature>
<evidence type="ECO:0000313" key="3">
    <source>
        <dbReference type="Proteomes" id="UP000478052"/>
    </source>
</evidence>
<keyword evidence="3" id="KW-1185">Reference proteome</keyword>
<dbReference type="InterPro" id="IPR049012">
    <property type="entry name" value="Mutator_transp_dom"/>
</dbReference>
<dbReference type="AlphaFoldDB" id="A0A6G0X6P3"/>
<dbReference type="OrthoDB" id="6612265at2759"/>
<gene>
    <name evidence="2" type="ORF">FWK35_00026843</name>
</gene>
<keyword evidence="2" id="KW-0540">Nuclease</keyword>
<dbReference type="EMBL" id="VUJU01008092">
    <property type="protein sequence ID" value="KAF0735679.1"/>
    <property type="molecule type" value="Genomic_DNA"/>
</dbReference>
<feature type="non-terminal residue" evidence="2">
    <location>
        <position position="595"/>
    </location>
</feature>
<dbReference type="Pfam" id="PF20700">
    <property type="entry name" value="Mutator"/>
    <property type="match status" value="1"/>
</dbReference>
<sequence>MFNYQFLIYLLLINNKNKIREIYFTVIYREHTVDGIDGRRIVDIKYIFERISNIKHEPFECNFSNLRFIKECRSGFYSRFIFKCKVCNKQEVISSECPNNPLSINFAMVTSTINTGQGFSSLEQFAATLNMPYISNPTYQKLHEEVGNQIKGISWEATEEAAKEEAQLAYDNGDISTDGIPMISVVADGAWSKRSYKSNYNALSGVACIVGYRTKKVLFIGIRNKYCSICQKAESQNKPTTSHLCYKNWIGTSTAMESDIIVEGLSQSIKTHNLIYRNLIGDGDSSVIKKLRMIKPYGADLLVEKIECTNHILRNYSTRLRDFSTKRRSSSGNIVPGFIRTKLKENLLRLRFAVSKAIMYRKQIDIPHDEKVKQLKADILNGPFHVFGSHDKCDGYFCTGSKSNEINLISKLQNCGVWNVLISAVNLVAYHANSLIHHVNNNYVEGYNSIVAKYVGGKRINYSFKGSYNVRCHNAVIAYNYGPQHFRKFHKKVTNFSPGKYTKKYIAKETKSKCRIANNALAQTKPKSRKKIIYGPDVDYGAVNEELDCHPLPISREEFEEKKLNLLASLKLSKREIEKLQCRTVEQSNCEEWKK</sequence>
<evidence type="ECO:0000313" key="2">
    <source>
        <dbReference type="EMBL" id="KAF0735679.1"/>
    </source>
</evidence>
<keyword evidence="2" id="KW-0378">Hydrolase</keyword>
<dbReference type="Proteomes" id="UP000478052">
    <property type="component" value="Unassembled WGS sequence"/>
</dbReference>
<dbReference type="GO" id="GO:0004527">
    <property type="term" value="F:exonuclease activity"/>
    <property type="evidence" value="ECO:0007669"/>
    <property type="project" value="UniProtKB-KW"/>
</dbReference>
<reference evidence="2 3" key="1">
    <citation type="submission" date="2019-08" db="EMBL/GenBank/DDBJ databases">
        <title>Whole genome of Aphis craccivora.</title>
        <authorList>
            <person name="Voronova N.V."/>
            <person name="Shulinski R.S."/>
            <person name="Bandarenka Y.V."/>
            <person name="Zhorov D.G."/>
            <person name="Warner D."/>
        </authorList>
    </citation>
    <scope>NUCLEOTIDE SEQUENCE [LARGE SCALE GENOMIC DNA]</scope>
    <source>
        <strain evidence="2">180601</strain>
        <tissue evidence="2">Whole Body</tissue>
    </source>
</reference>
<comment type="caution">
    <text evidence="2">The sequence shown here is derived from an EMBL/GenBank/DDBJ whole genome shotgun (WGS) entry which is preliminary data.</text>
</comment>
<keyword evidence="2" id="KW-0269">Exonuclease</keyword>
<protein>
    <submittedName>
        <fullName evidence="2">Exonuclease</fullName>
    </submittedName>
</protein>
<name>A0A6G0X6P3_APHCR</name>
<proteinExistence type="predicted"/>
<accession>A0A6G0X6P3</accession>
<evidence type="ECO:0000259" key="1">
    <source>
        <dbReference type="Pfam" id="PF20700"/>
    </source>
</evidence>
<organism evidence="2 3">
    <name type="scientific">Aphis craccivora</name>
    <name type="common">Cowpea aphid</name>
    <dbReference type="NCBI Taxonomy" id="307492"/>
    <lineage>
        <taxon>Eukaryota</taxon>
        <taxon>Metazoa</taxon>
        <taxon>Ecdysozoa</taxon>
        <taxon>Arthropoda</taxon>
        <taxon>Hexapoda</taxon>
        <taxon>Insecta</taxon>
        <taxon>Pterygota</taxon>
        <taxon>Neoptera</taxon>
        <taxon>Paraneoptera</taxon>
        <taxon>Hemiptera</taxon>
        <taxon>Sternorrhyncha</taxon>
        <taxon>Aphidomorpha</taxon>
        <taxon>Aphidoidea</taxon>
        <taxon>Aphididae</taxon>
        <taxon>Aphidini</taxon>
        <taxon>Aphis</taxon>
        <taxon>Aphis</taxon>
    </lineage>
</organism>